<feature type="signal peptide" evidence="6">
    <location>
        <begin position="1"/>
        <end position="30"/>
    </location>
</feature>
<dbReference type="InterPro" id="IPR006094">
    <property type="entry name" value="Oxid_FAD_bind_N"/>
</dbReference>
<dbReference type="InterPro" id="IPR050416">
    <property type="entry name" value="FAD-linked_Oxidoreductase"/>
</dbReference>
<evidence type="ECO:0000313" key="8">
    <source>
        <dbReference type="EMBL" id="MBU8821879.1"/>
    </source>
</evidence>
<dbReference type="InterPro" id="IPR036318">
    <property type="entry name" value="FAD-bd_PCMH-like_sf"/>
</dbReference>
<dbReference type="PANTHER" id="PTHR42973:SF39">
    <property type="entry name" value="FAD-BINDING PCMH-TYPE DOMAIN-CONTAINING PROTEIN"/>
    <property type="match status" value="1"/>
</dbReference>
<dbReference type="EMBL" id="JAHBOM010000002">
    <property type="protein sequence ID" value="MBU8821879.1"/>
    <property type="molecule type" value="Genomic_DNA"/>
</dbReference>
<organism evidence="8 9">
    <name type="scientific">Mycolicibacterium goodii</name>
    <name type="common">Mycobacterium goodii</name>
    <dbReference type="NCBI Taxonomy" id="134601"/>
    <lineage>
        <taxon>Bacteria</taxon>
        <taxon>Bacillati</taxon>
        <taxon>Actinomycetota</taxon>
        <taxon>Actinomycetes</taxon>
        <taxon>Mycobacteriales</taxon>
        <taxon>Mycobacteriaceae</taxon>
        <taxon>Mycolicibacterium</taxon>
    </lineage>
</organism>
<dbReference type="PANTHER" id="PTHR42973">
    <property type="entry name" value="BINDING OXIDOREDUCTASE, PUTATIVE (AFU_ORTHOLOGUE AFUA_1G17690)-RELATED"/>
    <property type="match status" value="1"/>
</dbReference>
<keyword evidence="6" id="KW-0732">Signal</keyword>
<evidence type="ECO:0000259" key="7">
    <source>
        <dbReference type="PROSITE" id="PS51387"/>
    </source>
</evidence>
<name>A0ABS6HGR2_MYCGD</name>
<dbReference type="PROSITE" id="PS51387">
    <property type="entry name" value="FAD_PCMH"/>
    <property type="match status" value="1"/>
</dbReference>
<comment type="cofactor">
    <cofactor evidence="1">
        <name>FAD</name>
        <dbReference type="ChEBI" id="CHEBI:57692"/>
    </cofactor>
</comment>
<dbReference type="InterPro" id="IPR016166">
    <property type="entry name" value="FAD-bd_PCMH"/>
</dbReference>
<proteinExistence type="inferred from homology"/>
<evidence type="ECO:0000256" key="4">
    <source>
        <dbReference type="ARBA" id="ARBA00022827"/>
    </source>
</evidence>
<dbReference type="InterPro" id="IPR006311">
    <property type="entry name" value="TAT_signal"/>
</dbReference>
<comment type="similarity">
    <text evidence="2">Belongs to the oxygen-dependent FAD-linked oxidoreductase family.</text>
</comment>
<dbReference type="Gene3D" id="3.30.465.10">
    <property type="match status" value="1"/>
</dbReference>
<dbReference type="Gene3D" id="3.40.462.20">
    <property type="match status" value="1"/>
</dbReference>
<keyword evidence="3" id="KW-0285">Flavoprotein</keyword>
<protein>
    <submittedName>
        <fullName evidence="8">FAD-binding protein</fullName>
    </submittedName>
</protein>
<dbReference type="Gene3D" id="3.30.43.10">
    <property type="entry name" value="Uridine Diphospho-n-acetylenolpyruvylglucosamine Reductase, domain 2"/>
    <property type="match status" value="1"/>
</dbReference>
<evidence type="ECO:0000256" key="1">
    <source>
        <dbReference type="ARBA" id="ARBA00001974"/>
    </source>
</evidence>
<evidence type="ECO:0000256" key="2">
    <source>
        <dbReference type="ARBA" id="ARBA00005466"/>
    </source>
</evidence>
<accession>A0ABS6HGR2</accession>
<evidence type="ECO:0000313" key="9">
    <source>
        <dbReference type="Proteomes" id="UP000696413"/>
    </source>
</evidence>
<dbReference type="InterPro" id="IPR016169">
    <property type="entry name" value="FAD-bd_PCMH_sub2"/>
</dbReference>
<keyword evidence="4" id="KW-0274">FAD</keyword>
<comment type="caution">
    <text evidence="8">The sequence shown here is derived from an EMBL/GenBank/DDBJ whole genome shotgun (WGS) entry which is preliminary data.</text>
</comment>
<dbReference type="InterPro" id="IPR016167">
    <property type="entry name" value="FAD-bd_PCMH_sub1"/>
</dbReference>
<keyword evidence="9" id="KW-1185">Reference proteome</keyword>
<evidence type="ECO:0000256" key="3">
    <source>
        <dbReference type="ARBA" id="ARBA00022630"/>
    </source>
</evidence>
<feature type="chain" id="PRO_5046937625" evidence="6">
    <location>
        <begin position="31"/>
        <end position="466"/>
    </location>
</feature>
<gene>
    <name evidence="8" type="ORF">KL859_03210</name>
</gene>
<dbReference type="Proteomes" id="UP000696413">
    <property type="component" value="Unassembled WGS sequence"/>
</dbReference>
<sequence length="466" mass="48506">MTYKMFNRRNFLIGGLAVAAVSVGCSGASAEGLAGLRSAVRGRVLVKGDPGFDAARAPWNLAVDQSVQAVVDVADVDDAAALIRFARNVGVPIAVQPNGHGASNEMGGTILVRTAALNETRVDTATGTARVGAGVSWAEVQALASPAGLTGVAGSAPVVGITGYLLGGGLGWFSRKYGWAADTVTAFEVITANGDRVTATAATESDLFWALRGGGGDYAFVTAVEFALKPAPSVYGGTMTWPAGRTAAVVSAFRDVTASAPEELTAWCSLTRFPGAPALVRIDSTYLGRAEAAAGLLQPFDRIGGMLSDTRRVLPVAELGTITDEPTKPAPSRQQATLVNGLTDQFIDTVHTQSIEPLMTVQIRHLGGALQRPSDTPAGPIGAPYLVSFLGMQPTADSEAALKARTDAFLDTLAPVDTTKVPFNFLTPEQSVVDVFDADTLARLQAVKQRRDPDGVFRSNHPVIGE</sequence>
<dbReference type="RefSeq" id="WP_214385570.1">
    <property type="nucleotide sequence ID" value="NZ_JAHBOK010000002.1"/>
</dbReference>
<evidence type="ECO:0000256" key="6">
    <source>
        <dbReference type="SAM" id="SignalP"/>
    </source>
</evidence>
<keyword evidence="5" id="KW-0560">Oxidoreductase</keyword>
<dbReference type="PROSITE" id="PS51318">
    <property type="entry name" value="TAT"/>
    <property type="match status" value="1"/>
</dbReference>
<reference evidence="8 9" key="1">
    <citation type="submission" date="2021-05" db="EMBL/GenBank/DDBJ databases">
        <title>Draft Genome Sequences of Clinical Respiratory Isolates of Mycobacterium goodii Recovered in Ireland.</title>
        <authorList>
            <person name="Flanagan P.R."/>
            <person name="Mok S."/>
            <person name="Roycroft E."/>
            <person name="Rogers T.R."/>
            <person name="Fitzgibbon M."/>
        </authorList>
    </citation>
    <scope>NUCLEOTIDE SEQUENCE [LARGE SCALE GENOMIC DNA]</scope>
    <source>
        <strain evidence="8 9">14IE55</strain>
    </source>
</reference>
<dbReference type="PROSITE" id="PS51257">
    <property type="entry name" value="PROKAR_LIPOPROTEIN"/>
    <property type="match status" value="1"/>
</dbReference>
<evidence type="ECO:0000256" key="5">
    <source>
        <dbReference type="ARBA" id="ARBA00023002"/>
    </source>
</evidence>
<dbReference type="SUPFAM" id="SSF56176">
    <property type="entry name" value="FAD-binding/transporter-associated domain-like"/>
    <property type="match status" value="1"/>
</dbReference>
<dbReference type="Pfam" id="PF01565">
    <property type="entry name" value="FAD_binding_4"/>
    <property type="match status" value="1"/>
</dbReference>
<feature type="domain" description="FAD-binding PCMH-type" evidence="7">
    <location>
        <begin position="63"/>
        <end position="231"/>
    </location>
</feature>